<reference evidence="7" key="1">
    <citation type="journal article" date="2014" name="PLoS ONE">
        <title>The genome and linkage map of the northern pike (Esox lucius): conserved synteny revealed between the salmonid sister group and the Neoteleostei.</title>
        <authorList>
            <person name="Rondeau E.B."/>
            <person name="Minkley D.R."/>
            <person name="Leong J.S."/>
            <person name="Messmer A.M."/>
            <person name="Jantzen J.R."/>
            <person name="von Schalburg K.R."/>
            <person name="Lemon C."/>
            <person name="Bird N.H."/>
            <person name="Koop B.F."/>
        </authorList>
    </citation>
    <scope>NUCLEOTIDE SEQUENCE</scope>
</reference>
<dbReference type="PANTHER" id="PTHR14514">
    <property type="entry name" value="PKA ANCHORING PROTEIN"/>
    <property type="match status" value="1"/>
</dbReference>
<protein>
    <recommendedName>
        <fullName evidence="8">Centrosomal protein 68</fullName>
    </recommendedName>
</protein>
<feature type="region of interest" description="Disordered" evidence="5">
    <location>
        <begin position="512"/>
        <end position="533"/>
    </location>
</feature>
<sequence>MALGVDRAFTASVSPTESKGCSGRRWKTWTTACSLSGTGPRTPQHPEDEDRRSPRRSVTMAPTSRYMSDRRQYSVRKPLVATSEQQTSILKKSHQRDNPKKAQPWEGSSYTAHRRRDIDFQTRRPEQKSPDSRSLSQVISPRSASREDLSTSLELSDLRTWQSHEEPTFRSPCVDSGPGRRSLSSPAPDLHTFSAPLSPKWTSTLLSPPSPSCVPPLRPTRQSRTEVRVTSGDVYRPRGVGGETYLNVGSSVGFSKGRFNPVLHTMSPHQTNYWACAIPSSLPPSPDRHSSSWDPDKEYQALLDYTYPLRPGGVVGEWDSSDIGCGPVLQTDPGLQDSGIELDRVCSSTNLSGLDFRPARSGLVQNGTARERGALGIGQRSSDLHGLSHSKSSGCLSGSAFSSADPIGLYVESLEGSGGAGGLSQSLRRGGGDYRQLSVSSTSSATFIRTTSILPRPGCLGGRDQDEEFWPLPEQLEELHGLSRQVRMVTAQLSQPVTASWGSLDKGTEFMEKQEAEEKQEQEENEDEEEEEAPVCDTLQYFNKVHSGGSYQAGRRSGSGMVAEVAGSGVDRAILREVEAVVDQLSGLTLPGFQPGEQPEHRQSLLQHIQTFCGNLEELIQWLYTVVERVEVLAPPTVDIESVKSSLVNYKRFRREVNAHQPLTSAVLQTGELLLGCLTSTSPVLKETLSLIERQSRALETHSEHLFSSILSAMDSLTQPTEPSQGEETREASPRHGCGSGNSSVKASLQNNHMLKNDSGSVEQV</sequence>
<feature type="compositionally biased region" description="Pro residues" evidence="5">
    <location>
        <begin position="208"/>
        <end position="218"/>
    </location>
</feature>
<dbReference type="InParanoid" id="A0A3P8YH53"/>
<accession>A0A3P8YH53</accession>
<comment type="subcellular location">
    <subcellularLocation>
        <location evidence="1">Endomembrane system</location>
    </subcellularLocation>
</comment>
<evidence type="ECO:0000256" key="4">
    <source>
        <dbReference type="ARBA" id="ARBA00023136"/>
    </source>
</evidence>
<dbReference type="Ensembl" id="ENSELUT00000024514.3">
    <property type="protein sequence ID" value="ENSELUP00000015446.2"/>
    <property type="gene ID" value="ENSELUG00000015396.3"/>
</dbReference>
<dbReference type="PANTHER" id="PTHR14514:SF2">
    <property type="entry name" value="A-KINASE ANCHOR PROTEIN 6"/>
    <property type="match status" value="1"/>
</dbReference>
<dbReference type="AlphaFoldDB" id="A0A3P8YH53"/>
<dbReference type="RefSeq" id="XP_019902932.2">
    <property type="nucleotide sequence ID" value="XM_020047373.3"/>
</dbReference>
<dbReference type="STRING" id="8010.ENSELUP00000015446"/>
<dbReference type="Proteomes" id="UP000265140">
    <property type="component" value="Chromosome 6"/>
</dbReference>
<keyword evidence="2" id="KW-0597">Phosphoprotein</keyword>
<feature type="region of interest" description="Disordered" evidence="5">
    <location>
        <begin position="206"/>
        <end position="229"/>
    </location>
</feature>
<reference evidence="6" key="2">
    <citation type="submission" date="2020-02" db="EMBL/GenBank/DDBJ databases">
        <title>Esox lucius (northern pike) genome, fEsoLuc1, primary haplotype.</title>
        <authorList>
            <person name="Myers G."/>
            <person name="Karagic N."/>
            <person name="Meyer A."/>
            <person name="Pippel M."/>
            <person name="Reichard M."/>
            <person name="Winkler S."/>
            <person name="Tracey A."/>
            <person name="Sims Y."/>
            <person name="Howe K."/>
            <person name="Rhie A."/>
            <person name="Formenti G."/>
            <person name="Durbin R."/>
            <person name="Fedrigo O."/>
            <person name="Jarvis E.D."/>
        </authorList>
    </citation>
    <scope>NUCLEOTIDE SEQUENCE [LARGE SCALE GENOMIC DNA]</scope>
</reference>
<reference evidence="6" key="3">
    <citation type="submission" date="2025-08" db="UniProtKB">
        <authorList>
            <consortium name="Ensembl"/>
        </authorList>
    </citation>
    <scope>IDENTIFICATION</scope>
</reference>
<gene>
    <name evidence="6" type="primary">CEP68</name>
</gene>
<keyword evidence="4" id="KW-0472">Membrane</keyword>
<feature type="region of interest" description="Disordered" evidence="5">
    <location>
        <begin position="1"/>
        <end position="191"/>
    </location>
</feature>
<feature type="compositionally biased region" description="Polar residues" evidence="5">
    <location>
        <begin position="741"/>
        <end position="765"/>
    </location>
</feature>
<name>A0A3P8YH53_ESOLU</name>
<feature type="compositionally biased region" description="Basic and acidic residues" evidence="5">
    <location>
        <begin position="116"/>
        <end position="131"/>
    </location>
</feature>
<dbReference type="Gene3D" id="1.20.58.60">
    <property type="match status" value="1"/>
</dbReference>
<keyword evidence="7" id="KW-1185">Reference proteome</keyword>
<dbReference type="SUPFAM" id="SSF46966">
    <property type="entry name" value="Spectrin repeat"/>
    <property type="match status" value="1"/>
</dbReference>
<feature type="compositionally biased region" description="Polar residues" evidence="5">
    <location>
        <begin position="717"/>
        <end position="726"/>
    </location>
</feature>
<evidence type="ECO:0000256" key="2">
    <source>
        <dbReference type="ARBA" id="ARBA00022553"/>
    </source>
</evidence>
<feature type="compositionally biased region" description="Polar residues" evidence="5">
    <location>
        <begin position="132"/>
        <end position="143"/>
    </location>
</feature>
<dbReference type="GeneID" id="105005761"/>
<keyword evidence="3" id="KW-0677">Repeat</keyword>
<feature type="region of interest" description="Disordered" evidence="5">
    <location>
        <begin position="717"/>
        <end position="765"/>
    </location>
</feature>
<evidence type="ECO:0000313" key="7">
    <source>
        <dbReference type="Proteomes" id="UP000265140"/>
    </source>
</evidence>
<dbReference type="GeneTree" id="ENSGT00810000125473"/>
<evidence type="ECO:0008006" key="8">
    <source>
        <dbReference type="Google" id="ProtNLM"/>
    </source>
</evidence>
<feature type="compositionally biased region" description="Polar residues" evidence="5">
    <location>
        <begin position="28"/>
        <end position="41"/>
    </location>
</feature>
<evidence type="ECO:0000256" key="1">
    <source>
        <dbReference type="ARBA" id="ARBA00004308"/>
    </source>
</evidence>
<dbReference type="Bgee" id="ENSELUG00000015396">
    <property type="expression patterns" value="Expressed in testis and 15 other cell types or tissues"/>
</dbReference>
<evidence type="ECO:0000256" key="5">
    <source>
        <dbReference type="SAM" id="MobiDB-lite"/>
    </source>
</evidence>
<feature type="compositionally biased region" description="Acidic residues" evidence="5">
    <location>
        <begin position="520"/>
        <end position="533"/>
    </location>
</feature>
<dbReference type="OMA" id="EHIQLFC"/>
<evidence type="ECO:0000256" key="3">
    <source>
        <dbReference type="ARBA" id="ARBA00022737"/>
    </source>
</evidence>
<organism evidence="6 7">
    <name type="scientific">Esox lucius</name>
    <name type="common">Northern pike</name>
    <dbReference type="NCBI Taxonomy" id="8010"/>
    <lineage>
        <taxon>Eukaryota</taxon>
        <taxon>Metazoa</taxon>
        <taxon>Chordata</taxon>
        <taxon>Craniata</taxon>
        <taxon>Vertebrata</taxon>
        <taxon>Euteleostomi</taxon>
        <taxon>Actinopterygii</taxon>
        <taxon>Neopterygii</taxon>
        <taxon>Teleostei</taxon>
        <taxon>Protacanthopterygii</taxon>
        <taxon>Esociformes</taxon>
        <taxon>Esocidae</taxon>
        <taxon>Esox</taxon>
    </lineage>
</organism>
<reference evidence="6" key="4">
    <citation type="submission" date="2025-09" db="UniProtKB">
        <authorList>
            <consortium name="Ensembl"/>
        </authorList>
    </citation>
    <scope>IDENTIFICATION</scope>
</reference>
<feature type="compositionally biased region" description="Low complexity" evidence="5">
    <location>
        <begin position="150"/>
        <end position="160"/>
    </location>
</feature>
<proteinExistence type="predicted"/>
<evidence type="ECO:0000313" key="6">
    <source>
        <dbReference type="Ensembl" id="ENSELUP00000015446.2"/>
    </source>
</evidence>